<evidence type="ECO:0000313" key="2">
    <source>
        <dbReference type="EMBL" id="OLQ12202.1"/>
    </source>
</evidence>
<keyword evidence="1" id="KW-0472">Membrane</keyword>
<reference evidence="2 3" key="1">
    <citation type="submission" date="2016-02" db="EMBL/GenBank/DDBJ databases">
        <title>Genome analysis of coral dinoflagellate symbionts highlights evolutionary adaptations to a symbiotic lifestyle.</title>
        <authorList>
            <person name="Aranda M."/>
            <person name="Li Y."/>
            <person name="Liew Y.J."/>
            <person name="Baumgarten S."/>
            <person name="Simakov O."/>
            <person name="Wilson M."/>
            <person name="Piel J."/>
            <person name="Ashoor H."/>
            <person name="Bougouffa S."/>
            <person name="Bajic V.B."/>
            <person name="Ryu T."/>
            <person name="Ravasi T."/>
            <person name="Bayer T."/>
            <person name="Micklem G."/>
            <person name="Kim H."/>
            <person name="Bhak J."/>
            <person name="Lajeunesse T.C."/>
            <person name="Voolstra C.R."/>
        </authorList>
    </citation>
    <scope>NUCLEOTIDE SEQUENCE [LARGE SCALE GENOMIC DNA]</scope>
    <source>
        <strain evidence="2 3">CCMP2467</strain>
    </source>
</reference>
<proteinExistence type="predicted"/>
<accession>A0A1Q9EXV0</accession>
<dbReference type="AlphaFoldDB" id="A0A1Q9EXV0"/>
<feature type="transmembrane region" description="Helical" evidence="1">
    <location>
        <begin position="137"/>
        <end position="156"/>
    </location>
</feature>
<keyword evidence="1" id="KW-1133">Transmembrane helix</keyword>
<dbReference type="EMBL" id="LSRX01000047">
    <property type="protein sequence ID" value="OLQ12202.1"/>
    <property type="molecule type" value="Genomic_DNA"/>
</dbReference>
<comment type="caution">
    <text evidence="2">The sequence shown here is derived from an EMBL/GenBank/DDBJ whole genome shotgun (WGS) entry which is preliminary data.</text>
</comment>
<sequence>MASATSSFYNDHKLDDDLVKVSGGLLFCFSLQTSPRPAPVGGTTRQAGKAHGVRIIRARVPYGKDVVDLGVIIILLVQCVAELGVIIILRRLVLDGKHVPGILDGLGAVPFAVSLLAGEEASSQLLHHPGGKWRKRWMLFMATCIVFFRNVLASGVDWGLPILGGLIDLVIAAGVGSGRGALVAENPKGCEASGHF</sequence>
<evidence type="ECO:0000256" key="1">
    <source>
        <dbReference type="SAM" id="Phobius"/>
    </source>
</evidence>
<protein>
    <submittedName>
        <fullName evidence="2">Uncharacterized protein</fullName>
    </submittedName>
</protein>
<keyword evidence="1" id="KW-0812">Transmembrane</keyword>
<dbReference type="Proteomes" id="UP000186817">
    <property type="component" value="Unassembled WGS sequence"/>
</dbReference>
<organism evidence="2 3">
    <name type="scientific">Symbiodinium microadriaticum</name>
    <name type="common">Dinoflagellate</name>
    <name type="synonym">Zooxanthella microadriatica</name>
    <dbReference type="NCBI Taxonomy" id="2951"/>
    <lineage>
        <taxon>Eukaryota</taxon>
        <taxon>Sar</taxon>
        <taxon>Alveolata</taxon>
        <taxon>Dinophyceae</taxon>
        <taxon>Suessiales</taxon>
        <taxon>Symbiodiniaceae</taxon>
        <taxon>Symbiodinium</taxon>
    </lineage>
</organism>
<name>A0A1Q9EXV0_SYMMI</name>
<gene>
    <name evidence="2" type="ORF">AK812_SmicGene3884</name>
</gene>
<feature type="transmembrane region" description="Helical" evidence="1">
    <location>
        <begin position="69"/>
        <end position="89"/>
    </location>
</feature>
<keyword evidence="3" id="KW-1185">Reference proteome</keyword>
<evidence type="ECO:0000313" key="3">
    <source>
        <dbReference type="Proteomes" id="UP000186817"/>
    </source>
</evidence>